<proteinExistence type="inferred from homology"/>
<dbReference type="Proteomes" id="UP001557470">
    <property type="component" value="Unassembled WGS sequence"/>
</dbReference>
<comment type="similarity">
    <text evidence="1">Belongs to the MDFI family.</text>
</comment>
<feature type="compositionally biased region" description="Polar residues" evidence="2">
    <location>
        <begin position="84"/>
        <end position="93"/>
    </location>
</feature>
<dbReference type="InterPro" id="IPR026134">
    <property type="entry name" value="MDFI/MDFIC"/>
</dbReference>
<evidence type="ECO:0000313" key="3">
    <source>
        <dbReference type="EMBL" id="KAL0978620.1"/>
    </source>
</evidence>
<feature type="compositionally biased region" description="Polar residues" evidence="2">
    <location>
        <begin position="31"/>
        <end position="43"/>
    </location>
</feature>
<accession>A0ABD0WP42</accession>
<sequence length="254" mass="27363">MIAAMDGNLESVFVNPERSEVRNVIDNLSAHNPVTGLTVNPTEDLSDQMDHKNTPIPLTNASNTEGVNLLPISSALPTTRLGVSHSQPQTDGNSEFDEPTMSEAQTRAVAKHQPQPISPQLSPYQSRLESTSIHRSKAFTAQINQGDGDDLCASILLACLFCQPWDCLLATGEGCDACTWSLCSSLCSKICCCEPDFLDSLQYITDHCGCCGCLDTHCSLCGAPGMECCVVCDVCIETRACLDLGMEISQILFH</sequence>
<evidence type="ECO:0000256" key="1">
    <source>
        <dbReference type="ARBA" id="ARBA00025778"/>
    </source>
</evidence>
<gene>
    <name evidence="3" type="ORF">UPYG_G00172960</name>
</gene>
<keyword evidence="4" id="KW-1185">Reference proteome</keyword>
<organism evidence="3 4">
    <name type="scientific">Umbra pygmaea</name>
    <name type="common">Eastern mudminnow</name>
    <dbReference type="NCBI Taxonomy" id="75934"/>
    <lineage>
        <taxon>Eukaryota</taxon>
        <taxon>Metazoa</taxon>
        <taxon>Chordata</taxon>
        <taxon>Craniata</taxon>
        <taxon>Vertebrata</taxon>
        <taxon>Euteleostomi</taxon>
        <taxon>Actinopterygii</taxon>
        <taxon>Neopterygii</taxon>
        <taxon>Teleostei</taxon>
        <taxon>Protacanthopterygii</taxon>
        <taxon>Esociformes</taxon>
        <taxon>Umbridae</taxon>
        <taxon>Umbra</taxon>
    </lineage>
</organism>
<name>A0ABD0WP42_UMBPY</name>
<dbReference type="EMBL" id="JAGEUA010000005">
    <property type="protein sequence ID" value="KAL0978620.1"/>
    <property type="molecule type" value="Genomic_DNA"/>
</dbReference>
<reference evidence="3 4" key="1">
    <citation type="submission" date="2024-06" db="EMBL/GenBank/DDBJ databases">
        <authorList>
            <person name="Pan Q."/>
            <person name="Wen M."/>
            <person name="Jouanno E."/>
            <person name="Zahm M."/>
            <person name="Klopp C."/>
            <person name="Cabau C."/>
            <person name="Louis A."/>
            <person name="Berthelot C."/>
            <person name="Parey E."/>
            <person name="Roest Crollius H."/>
            <person name="Montfort J."/>
            <person name="Robinson-Rechavi M."/>
            <person name="Bouchez O."/>
            <person name="Lampietro C."/>
            <person name="Lopez Roques C."/>
            <person name="Donnadieu C."/>
            <person name="Postlethwait J."/>
            <person name="Bobe J."/>
            <person name="Verreycken H."/>
            <person name="Guiguen Y."/>
        </authorList>
    </citation>
    <scope>NUCLEOTIDE SEQUENCE [LARGE SCALE GENOMIC DNA]</scope>
    <source>
        <strain evidence="3">Up_M1</strain>
        <tissue evidence="3">Testis</tissue>
    </source>
</reference>
<dbReference type="Pfam" id="PF15316">
    <property type="entry name" value="MDFI"/>
    <property type="match status" value="1"/>
</dbReference>
<dbReference type="GO" id="GO:0010468">
    <property type="term" value="P:regulation of gene expression"/>
    <property type="evidence" value="ECO:0007669"/>
    <property type="project" value="UniProtKB-ARBA"/>
</dbReference>
<feature type="region of interest" description="Disordered" evidence="2">
    <location>
        <begin position="31"/>
        <end position="64"/>
    </location>
</feature>
<evidence type="ECO:0000313" key="4">
    <source>
        <dbReference type="Proteomes" id="UP001557470"/>
    </source>
</evidence>
<evidence type="ECO:0000256" key="2">
    <source>
        <dbReference type="SAM" id="MobiDB-lite"/>
    </source>
</evidence>
<comment type="caution">
    <text evidence="3">The sequence shown here is derived from an EMBL/GenBank/DDBJ whole genome shotgun (WGS) entry which is preliminary data.</text>
</comment>
<dbReference type="AlphaFoldDB" id="A0ABD0WP42"/>
<feature type="region of interest" description="Disordered" evidence="2">
    <location>
        <begin position="80"/>
        <end position="101"/>
    </location>
</feature>
<evidence type="ECO:0008006" key="5">
    <source>
        <dbReference type="Google" id="ProtNLM"/>
    </source>
</evidence>
<protein>
    <recommendedName>
        <fullName evidence="5">MyoD family inhibitor domain-containing protein</fullName>
    </recommendedName>
</protein>